<name>A0A8H5C802_9AGAR</name>
<sequence>MGQRHQVFVIARLVPHGSTTGQAFYRCIAAHHHQFCYGSLPLRGVNRFLALLRNENNASIIRDEIRRVQGVYGRRGESPYMPLMPCPYTLFLLSLAWNVDMGDLEQPYFSGAGFDSCVFSPNMGSFAGDNDDGITVIDVTDPADPAYCFIRSRRSGPVDMRGYVRHYYNLDAIMKKREGGGDAEDDDTTKRTPLESAVVEVVAALEGVRLVTLGMLAEVWPHEYKPHDNEAITDNAERQAEANPITSLVELSIAPAVEHSLSTDDTSELEGIVWQPGKAELVKKALMARNPFPDNGISLLVKLLEHDLESTNPFILDLSFYPSLSPEQVLRVVTTLSKTFLDIKSLNLTGNHNISTSTVAEVLKVPVTPSYLA</sequence>
<dbReference type="AlphaFoldDB" id="A0A8H5C802"/>
<dbReference type="Proteomes" id="UP000559256">
    <property type="component" value="Unassembled WGS sequence"/>
</dbReference>
<gene>
    <name evidence="1" type="ORF">D9758_016062</name>
</gene>
<protein>
    <submittedName>
        <fullName evidence="1">Uncharacterized protein</fullName>
    </submittedName>
</protein>
<comment type="caution">
    <text evidence="1">The sequence shown here is derived from an EMBL/GenBank/DDBJ whole genome shotgun (WGS) entry which is preliminary data.</text>
</comment>
<keyword evidence="2" id="KW-1185">Reference proteome</keyword>
<organism evidence="1 2">
    <name type="scientific">Tetrapyrgos nigripes</name>
    <dbReference type="NCBI Taxonomy" id="182062"/>
    <lineage>
        <taxon>Eukaryota</taxon>
        <taxon>Fungi</taxon>
        <taxon>Dikarya</taxon>
        <taxon>Basidiomycota</taxon>
        <taxon>Agaricomycotina</taxon>
        <taxon>Agaricomycetes</taxon>
        <taxon>Agaricomycetidae</taxon>
        <taxon>Agaricales</taxon>
        <taxon>Marasmiineae</taxon>
        <taxon>Marasmiaceae</taxon>
        <taxon>Tetrapyrgos</taxon>
    </lineage>
</organism>
<proteinExistence type="predicted"/>
<evidence type="ECO:0000313" key="1">
    <source>
        <dbReference type="EMBL" id="KAF5336256.1"/>
    </source>
</evidence>
<dbReference type="EMBL" id="JAACJM010000229">
    <property type="protein sequence ID" value="KAF5336256.1"/>
    <property type="molecule type" value="Genomic_DNA"/>
</dbReference>
<dbReference type="OrthoDB" id="3515175at2759"/>
<accession>A0A8H5C802</accession>
<evidence type="ECO:0000313" key="2">
    <source>
        <dbReference type="Proteomes" id="UP000559256"/>
    </source>
</evidence>
<reference evidence="1 2" key="1">
    <citation type="journal article" date="2020" name="ISME J.">
        <title>Uncovering the hidden diversity of litter-decomposition mechanisms in mushroom-forming fungi.</title>
        <authorList>
            <person name="Floudas D."/>
            <person name="Bentzer J."/>
            <person name="Ahren D."/>
            <person name="Johansson T."/>
            <person name="Persson P."/>
            <person name="Tunlid A."/>
        </authorList>
    </citation>
    <scope>NUCLEOTIDE SEQUENCE [LARGE SCALE GENOMIC DNA]</scope>
    <source>
        <strain evidence="1 2">CBS 291.85</strain>
    </source>
</reference>